<accession>A0A2D2D364</accession>
<feature type="transmembrane region" description="Helical" evidence="2">
    <location>
        <begin position="387"/>
        <end position="409"/>
    </location>
</feature>
<name>A0A2D2D364_METT3</name>
<reference evidence="4" key="1">
    <citation type="submission" date="2017-10" db="EMBL/GenBank/DDBJ databases">
        <title>Completed PacBio SMRT sequence of Methylosinus trichosporium OB3b reveals presence of a third large plasmid.</title>
        <authorList>
            <person name="Charles T.C."/>
            <person name="Lynch M.D.J."/>
            <person name="Heil J.R."/>
            <person name="Cheng J."/>
        </authorList>
    </citation>
    <scope>NUCLEOTIDE SEQUENCE [LARGE SCALE GENOMIC DNA]</scope>
    <source>
        <strain evidence="4">OB3b</strain>
    </source>
</reference>
<dbReference type="Pfam" id="PF13795">
    <property type="entry name" value="HupE_UreJ_2"/>
    <property type="match status" value="1"/>
</dbReference>
<keyword evidence="2" id="KW-1133">Transmembrane helix</keyword>
<feature type="transmembrane region" description="Helical" evidence="2">
    <location>
        <begin position="421"/>
        <end position="443"/>
    </location>
</feature>
<keyword evidence="2" id="KW-0812">Transmembrane</keyword>
<feature type="transmembrane region" description="Helical" evidence="2">
    <location>
        <begin position="303"/>
        <end position="324"/>
    </location>
</feature>
<feature type="transmembrane region" description="Helical" evidence="2">
    <location>
        <begin position="264"/>
        <end position="283"/>
    </location>
</feature>
<gene>
    <name evidence="3" type="ORF">CQW49_17230</name>
</gene>
<organism evidence="3 4">
    <name type="scientific">Methylosinus trichosporium (strain ATCC 35070 / NCIMB 11131 / UNIQEM 75 / OB3b)</name>
    <dbReference type="NCBI Taxonomy" id="595536"/>
    <lineage>
        <taxon>Bacteria</taxon>
        <taxon>Pseudomonadati</taxon>
        <taxon>Pseudomonadota</taxon>
        <taxon>Alphaproteobacteria</taxon>
        <taxon>Hyphomicrobiales</taxon>
        <taxon>Methylocystaceae</taxon>
        <taxon>Methylosinus</taxon>
    </lineage>
</organism>
<feature type="region of interest" description="Disordered" evidence="1">
    <location>
        <begin position="1"/>
        <end position="31"/>
    </location>
</feature>
<protein>
    <recommendedName>
        <fullName evidence="5">HupE/UreJ family protein</fullName>
    </recommendedName>
</protein>
<evidence type="ECO:0008006" key="5">
    <source>
        <dbReference type="Google" id="ProtNLM"/>
    </source>
</evidence>
<feature type="transmembrane region" description="Helical" evidence="2">
    <location>
        <begin position="359"/>
        <end position="381"/>
    </location>
</feature>
<evidence type="ECO:0000313" key="3">
    <source>
        <dbReference type="EMBL" id="ATQ69433.1"/>
    </source>
</evidence>
<dbReference type="InterPro" id="IPR032809">
    <property type="entry name" value="Put_HupE_UreJ"/>
</dbReference>
<dbReference type="EMBL" id="CP023737">
    <property type="protein sequence ID" value="ATQ69433.1"/>
    <property type="molecule type" value="Genomic_DNA"/>
</dbReference>
<dbReference type="Proteomes" id="UP000230709">
    <property type="component" value="Chromosome"/>
</dbReference>
<dbReference type="STRING" id="595536.GCA_000178815_01734"/>
<keyword evidence="4" id="KW-1185">Reference proteome</keyword>
<sequence length="450" mass="49617">MRRDRRLDRRHERDSRRPHGRRGGPIDRRGGGRILWPRRRILRHTLARRASRLATLRRRRGACRRCLRLGTVDPLRATLTLRLILALLAITTATPPQTACAHLSSDSYLHIDIDAQGRIRGQWDIALRDLDAAVGLDTSDDGLVTWGLLKARRIAIEAYASERLAIDGCALQGRDLLVDRHAGAAYAVLRFEAECRPTPNERQLHYRLLFDIDPTHRGLLTLVTPSGERSELLSPERGDVALDPSAAEESGSFLRFVRFGVDHILFGHDHLLFVAVLMIFAAFRRGENGRWKPLDGFGECALHTLTMLTAFTAAHAITLSLGAFRLVDAPSRFVEPAIAATIMAAAIDNLRAILPRARWMVAFGFGLVHGLAFATALGPMGLAPSKLLLALAGFNGGVELGQIAVASLLMPIMFSMRRSLVYARAIAPALSLVAFTIALAWFVDRVGALR</sequence>
<proteinExistence type="predicted"/>
<feature type="compositionally biased region" description="Basic and acidic residues" evidence="1">
    <location>
        <begin position="1"/>
        <end position="17"/>
    </location>
</feature>
<evidence type="ECO:0000313" key="4">
    <source>
        <dbReference type="Proteomes" id="UP000230709"/>
    </source>
</evidence>
<evidence type="ECO:0000256" key="1">
    <source>
        <dbReference type="SAM" id="MobiDB-lite"/>
    </source>
</evidence>
<evidence type="ECO:0000256" key="2">
    <source>
        <dbReference type="SAM" id="Phobius"/>
    </source>
</evidence>
<keyword evidence="2" id="KW-0472">Membrane</keyword>
<dbReference type="AlphaFoldDB" id="A0A2D2D364"/>
<dbReference type="KEGG" id="mtw:CQW49_17230"/>